<keyword evidence="1" id="KW-0547">Nucleotide-binding</keyword>
<dbReference type="Proteomes" id="UP000475862">
    <property type="component" value="Unassembled WGS sequence"/>
</dbReference>
<comment type="catalytic activity">
    <reaction evidence="1">
        <text>ATP + H2O = ADP + phosphate + H(+)</text>
        <dbReference type="Rhea" id="RHEA:13065"/>
        <dbReference type="ChEBI" id="CHEBI:15377"/>
        <dbReference type="ChEBI" id="CHEBI:15378"/>
        <dbReference type="ChEBI" id="CHEBI:30616"/>
        <dbReference type="ChEBI" id="CHEBI:43474"/>
        <dbReference type="ChEBI" id="CHEBI:456216"/>
        <dbReference type="EC" id="5.6.2.3"/>
    </reaction>
</comment>
<dbReference type="GO" id="GO:0016787">
    <property type="term" value="F:hydrolase activity"/>
    <property type="evidence" value="ECO:0007669"/>
    <property type="project" value="UniProtKB-KW"/>
</dbReference>
<dbReference type="SUPFAM" id="SSF52540">
    <property type="entry name" value="P-loop containing nucleoside triphosphate hydrolases"/>
    <property type="match status" value="2"/>
</dbReference>
<evidence type="ECO:0000313" key="4">
    <source>
        <dbReference type="EMBL" id="KAE9521253.1"/>
    </source>
</evidence>
<keyword evidence="1" id="KW-0227">DNA damage</keyword>
<evidence type="ECO:0000259" key="2">
    <source>
        <dbReference type="Pfam" id="PF05970"/>
    </source>
</evidence>
<protein>
    <recommendedName>
        <fullName evidence="1">ATP-dependent DNA helicase</fullName>
        <ecNumber evidence="1">5.6.2.3</ecNumber>
    </recommendedName>
</protein>
<dbReference type="InterPro" id="IPR027785">
    <property type="entry name" value="UvrD-like_helicase_C"/>
</dbReference>
<accession>A0A6G0SSC2</accession>
<dbReference type="InterPro" id="IPR027417">
    <property type="entry name" value="P-loop_NTPase"/>
</dbReference>
<evidence type="ECO:0000256" key="1">
    <source>
        <dbReference type="RuleBase" id="RU363044"/>
    </source>
</evidence>
<dbReference type="CDD" id="cd18809">
    <property type="entry name" value="SF1_C_RecD"/>
    <property type="match status" value="1"/>
</dbReference>
<keyword evidence="1" id="KW-0067">ATP-binding</keyword>
<keyword evidence="1" id="KW-0233">DNA recombination</keyword>
<dbReference type="PANTHER" id="PTHR47642:SF6">
    <property type="entry name" value="ATP-DEPENDENT DNA HELICASE"/>
    <property type="match status" value="1"/>
</dbReference>
<comment type="caution">
    <text evidence="4">The sequence shown here is derived from an EMBL/GenBank/DDBJ whole genome shotgun (WGS) entry which is preliminary data.</text>
</comment>
<dbReference type="EMBL" id="VYZN01003172">
    <property type="protein sequence ID" value="KAE9521253.1"/>
    <property type="molecule type" value="Genomic_DNA"/>
</dbReference>
<sequence length="697" mass="78616">MEIYNRFSDNDGFCNSYITCASTGKAAVAINGTTVHTALKISLSKLIPLSIETAQQYRCLFKYVKVLIIDEISMIGAELLNQIDARLKQITGNFDENFGGLDIIFIGDLRQLPPVRATPIYKQSKQRMVGPLLWRGLKFYELTQIMRQDNEMFASILTKIGSGIILNDDELAVIESRFFTKEEALRQCPSGVRLFHDNASVNAYNILALQTENKIDSTAIDIISGCTNHEQEANMRQKLHKMSVIDTGGLPYEIIFVIGKPYIITTNIDVVDGLANGAVGKLVHIEQNDQNKITRIWLVFPNKNTGMVARRKAAAFVAEHNIDRRAVPIVRRTSSISLNNKKTIVGKRNHFPLISGCAMTIHKSQGGTYDEVVYEYSNSHSIPLLYVALTRVTSLEGLFICNSQDNLRFYHGRRVDPSVSSLQQEFIRLSLNKLTTLQGLITDFMNSRNKLTIYTLNCQSLKKHTTDLQDSICQRSNFLLLTETWLPADESVDLPNFHCIAKFKRQNVRAAGVAIYKNNNTSHITTLNMDLVVQNATEVHVSQTSIGDMCASHVKLEDGIELMMIVVYISPNKSINDIISFLHDRLFPYSHRGSIIFKTNKDKLPLILAGDFNVNFAKDESTPLITFLQEEFQLQINNNPRYPTTRYGTTIDAVFMRYLDNVMSNTFVTYFSYHRPIVTVIPSSEATSNVNITEVTD</sequence>
<dbReference type="GO" id="GO:0005524">
    <property type="term" value="F:ATP binding"/>
    <property type="evidence" value="ECO:0007669"/>
    <property type="project" value="UniProtKB-KW"/>
</dbReference>
<dbReference type="InterPro" id="IPR036691">
    <property type="entry name" value="Endo/exonu/phosph_ase_sf"/>
</dbReference>
<dbReference type="GO" id="GO:0043139">
    <property type="term" value="F:5'-3' DNA helicase activity"/>
    <property type="evidence" value="ECO:0007669"/>
    <property type="project" value="UniProtKB-EC"/>
</dbReference>
<keyword evidence="1" id="KW-0347">Helicase</keyword>
<proteinExistence type="inferred from homology"/>
<dbReference type="Pfam" id="PF13538">
    <property type="entry name" value="UvrD_C_2"/>
    <property type="match status" value="1"/>
</dbReference>
<dbReference type="Pfam" id="PF05970">
    <property type="entry name" value="PIF1"/>
    <property type="match status" value="1"/>
</dbReference>
<dbReference type="SUPFAM" id="SSF56219">
    <property type="entry name" value="DNase I-like"/>
    <property type="match status" value="1"/>
</dbReference>
<dbReference type="GO" id="GO:0006310">
    <property type="term" value="P:DNA recombination"/>
    <property type="evidence" value="ECO:0007669"/>
    <property type="project" value="UniProtKB-KW"/>
</dbReference>
<dbReference type="Gene3D" id="3.60.10.10">
    <property type="entry name" value="Endonuclease/exonuclease/phosphatase"/>
    <property type="match status" value="1"/>
</dbReference>
<keyword evidence="1" id="KW-0234">DNA repair</keyword>
<dbReference type="AlphaFoldDB" id="A0A6G0SSC2"/>
<keyword evidence="5" id="KW-1185">Reference proteome</keyword>
<comment type="similarity">
    <text evidence="1">Belongs to the helicase family.</text>
</comment>
<dbReference type="OrthoDB" id="6623979at2759"/>
<name>A0A6G0SSC2_APHGL</name>
<keyword evidence="1" id="KW-0378">Hydrolase</keyword>
<dbReference type="InterPro" id="IPR010285">
    <property type="entry name" value="DNA_helicase_pif1-like_DEAD"/>
</dbReference>
<dbReference type="EC" id="5.6.2.3" evidence="1"/>
<dbReference type="InterPro" id="IPR051055">
    <property type="entry name" value="PIF1_helicase"/>
</dbReference>
<feature type="domain" description="UvrD-like helicase C-terminal" evidence="3">
    <location>
        <begin position="356"/>
        <end position="391"/>
    </location>
</feature>
<feature type="domain" description="DNA helicase Pif1-like DEAD-box helicase" evidence="2">
    <location>
        <begin position="18"/>
        <end position="165"/>
    </location>
</feature>
<dbReference type="GO" id="GO:0000723">
    <property type="term" value="P:telomere maintenance"/>
    <property type="evidence" value="ECO:0007669"/>
    <property type="project" value="InterPro"/>
</dbReference>
<gene>
    <name evidence="4" type="ORF">AGLY_018345</name>
</gene>
<dbReference type="Gene3D" id="3.40.50.300">
    <property type="entry name" value="P-loop containing nucleotide triphosphate hydrolases"/>
    <property type="match status" value="2"/>
</dbReference>
<comment type="cofactor">
    <cofactor evidence="1">
        <name>Mg(2+)</name>
        <dbReference type="ChEBI" id="CHEBI:18420"/>
    </cofactor>
</comment>
<evidence type="ECO:0000259" key="3">
    <source>
        <dbReference type="Pfam" id="PF13538"/>
    </source>
</evidence>
<evidence type="ECO:0000313" key="5">
    <source>
        <dbReference type="Proteomes" id="UP000475862"/>
    </source>
</evidence>
<reference evidence="4 5" key="1">
    <citation type="submission" date="2019-08" db="EMBL/GenBank/DDBJ databases">
        <title>The genome of the soybean aphid Biotype 1, its phylome, world population structure and adaptation to the North American continent.</title>
        <authorList>
            <person name="Giordano R."/>
            <person name="Donthu R.K."/>
            <person name="Hernandez A.G."/>
            <person name="Wright C.L."/>
            <person name="Zimin A.V."/>
        </authorList>
    </citation>
    <scope>NUCLEOTIDE SEQUENCE [LARGE SCALE GENOMIC DNA]</scope>
    <source>
        <tissue evidence="4">Whole aphids</tissue>
    </source>
</reference>
<dbReference type="GO" id="GO:0006281">
    <property type="term" value="P:DNA repair"/>
    <property type="evidence" value="ECO:0007669"/>
    <property type="project" value="UniProtKB-KW"/>
</dbReference>
<dbReference type="PANTHER" id="PTHR47642">
    <property type="entry name" value="ATP-DEPENDENT DNA HELICASE"/>
    <property type="match status" value="1"/>
</dbReference>
<organism evidence="4 5">
    <name type="scientific">Aphis glycines</name>
    <name type="common">Soybean aphid</name>
    <dbReference type="NCBI Taxonomy" id="307491"/>
    <lineage>
        <taxon>Eukaryota</taxon>
        <taxon>Metazoa</taxon>
        <taxon>Ecdysozoa</taxon>
        <taxon>Arthropoda</taxon>
        <taxon>Hexapoda</taxon>
        <taxon>Insecta</taxon>
        <taxon>Pterygota</taxon>
        <taxon>Neoptera</taxon>
        <taxon>Paraneoptera</taxon>
        <taxon>Hemiptera</taxon>
        <taxon>Sternorrhyncha</taxon>
        <taxon>Aphidomorpha</taxon>
        <taxon>Aphidoidea</taxon>
        <taxon>Aphididae</taxon>
        <taxon>Aphidini</taxon>
        <taxon>Aphis</taxon>
        <taxon>Aphis</taxon>
    </lineage>
</organism>